<protein>
    <recommendedName>
        <fullName evidence="3">Mannitol-1-phosphate 5-dehydrogenase</fullName>
        <ecNumber evidence="2">1.1.1.17</ecNumber>
    </recommendedName>
</protein>
<comment type="caution">
    <text evidence="9">The sequence shown here is derived from an EMBL/GenBank/DDBJ whole genome shotgun (WGS) entry which is preliminary data.</text>
</comment>
<dbReference type="PANTHER" id="PTHR43362">
    <property type="entry name" value="MANNITOL DEHYDROGENASE DSF1-RELATED"/>
    <property type="match status" value="1"/>
</dbReference>
<proteinExistence type="inferred from homology"/>
<evidence type="ECO:0000256" key="4">
    <source>
        <dbReference type="ARBA" id="ARBA00023002"/>
    </source>
</evidence>
<dbReference type="InterPro" id="IPR013328">
    <property type="entry name" value="6PGD_dom2"/>
</dbReference>
<dbReference type="SUPFAM" id="SSF51735">
    <property type="entry name" value="NAD(P)-binding Rossmann-fold domains"/>
    <property type="match status" value="1"/>
</dbReference>
<keyword evidence="10" id="KW-1185">Reference proteome</keyword>
<keyword evidence="5" id="KW-0520">NAD</keyword>
<keyword evidence="4" id="KW-0560">Oxidoreductase</keyword>
<comment type="catalytic activity">
    <reaction evidence="6">
        <text>D-mannitol 1-phosphate + NAD(+) = beta-D-fructose 6-phosphate + NADH + H(+)</text>
        <dbReference type="Rhea" id="RHEA:19661"/>
        <dbReference type="ChEBI" id="CHEBI:15378"/>
        <dbReference type="ChEBI" id="CHEBI:57540"/>
        <dbReference type="ChEBI" id="CHEBI:57634"/>
        <dbReference type="ChEBI" id="CHEBI:57945"/>
        <dbReference type="ChEBI" id="CHEBI:61381"/>
        <dbReference type="EC" id="1.1.1.17"/>
    </reaction>
</comment>
<dbReference type="PRINTS" id="PR00084">
    <property type="entry name" value="MTLDHDRGNASE"/>
</dbReference>
<dbReference type="InterPro" id="IPR013131">
    <property type="entry name" value="Mannitol_DH_N"/>
</dbReference>
<dbReference type="GO" id="GO:0008926">
    <property type="term" value="F:mannitol-1-phosphate 5-dehydrogenase activity"/>
    <property type="evidence" value="ECO:0007669"/>
    <property type="project" value="UniProtKB-EC"/>
</dbReference>
<dbReference type="InterPro" id="IPR023027">
    <property type="entry name" value="Mannitol_DH_CS"/>
</dbReference>
<evidence type="ECO:0000256" key="1">
    <source>
        <dbReference type="ARBA" id="ARBA00006541"/>
    </source>
</evidence>
<evidence type="ECO:0000259" key="7">
    <source>
        <dbReference type="Pfam" id="PF01232"/>
    </source>
</evidence>
<dbReference type="Gene3D" id="1.10.1040.10">
    <property type="entry name" value="N-(1-d-carboxylethyl)-l-norvaline Dehydrogenase, domain 2"/>
    <property type="match status" value="1"/>
</dbReference>
<feature type="domain" description="Mannitol dehydrogenase N-terminal" evidence="7">
    <location>
        <begin position="28"/>
        <end position="277"/>
    </location>
</feature>
<name>A0A917FRP8_9NOCA</name>
<dbReference type="InterPro" id="IPR013118">
    <property type="entry name" value="Mannitol_DH_C"/>
</dbReference>
<evidence type="ECO:0000313" key="10">
    <source>
        <dbReference type="Proteomes" id="UP000654257"/>
    </source>
</evidence>
<dbReference type="EC" id="1.1.1.17" evidence="2"/>
<dbReference type="PROSITE" id="PS00974">
    <property type="entry name" value="MANNITOL_DHGENASE"/>
    <property type="match status" value="1"/>
</dbReference>
<feature type="domain" description="Mannitol dehydrogenase C-terminal" evidence="8">
    <location>
        <begin position="286"/>
        <end position="459"/>
    </location>
</feature>
<dbReference type="GO" id="GO:0019594">
    <property type="term" value="P:mannitol metabolic process"/>
    <property type="evidence" value="ECO:0007669"/>
    <property type="project" value="InterPro"/>
</dbReference>
<evidence type="ECO:0000256" key="5">
    <source>
        <dbReference type="ARBA" id="ARBA00023027"/>
    </source>
</evidence>
<dbReference type="InterPro" id="IPR008927">
    <property type="entry name" value="6-PGluconate_DH-like_C_sf"/>
</dbReference>
<dbReference type="AlphaFoldDB" id="A0A917FRP8"/>
<dbReference type="SUPFAM" id="SSF48179">
    <property type="entry name" value="6-phosphogluconate dehydrogenase C-terminal domain-like"/>
    <property type="match status" value="1"/>
</dbReference>
<dbReference type="Pfam" id="PF01232">
    <property type="entry name" value="Mannitol_dh"/>
    <property type="match status" value="1"/>
</dbReference>
<evidence type="ECO:0000259" key="8">
    <source>
        <dbReference type="Pfam" id="PF08125"/>
    </source>
</evidence>
<evidence type="ECO:0000256" key="6">
    <source>
        <dbReference type="ARBA" id="ARBA00048615"/>
    </source>
</evidence>
<reference evidence="9" key="1">
    <citation type="journal article" date="2014" name="Int. J. Syst. Evol. Microbiol.">
        <title>Complete genome sequence of Corynebacterium casei LMG S-19264T (=DSM 44701T), isolated from a smear-ripened cheese.</title>
        <authorList>
            <consortium name="US DOE Joint Genome Institute (JGI-PGF)"/>
            <person name="Walter F."/>
            <person name="Albersmeier A."/>
            <person name="Kalinowski J."/>
            <person name="Ruckert C."/>
        </authorList>
    </citation>
    <scope>NUCLEOTIDE SEQUENCE</scope>
    <source>
        <strain evidence="9">CCM 7905</strain>
    </source>
</reference>
<evidence type="ECO:0000313" key="9">
    <source>
        <dbReference type="EMBL" id="GGG00057.1"/>
    </source>
</evidence>
<dbReference type="RefSeq" id="WP_188543769.1">
    <property type="nucleotide sequence ID" value="NZ_BMCU01000001.1"/>
</dbReference>
<evidence type="ECO:0000256" key="3">
    <source>
        <dbReference type="ARBA" id="ARBA00016219"/>
    </source>
</evidence>
<dbReference type="InterPro" id="IPR000669">
    <property type="entry name" value="Mannitol_DH"/>
</dbReference>
<organism evidence="9 10">
    <name type="scientific">Rhodococcoides trifolii</name>
    <dbReference type="NCBI Taxonomy" id="908250"/>
    <lineage>
        <taxon>Bacteria</taxon>
        <taxon>Bacillati</taxon>
        <taxon>Actinomycetota</taxon>
        <taxon>Actinomycetes</taxon>
        <taxon>Mycobacteriales</taxon>
        <taxon>Nocardiaceae</taxon>
        <taxon>Rhodococcoides</taxon>
    </lineage>
</organism>
<dbReference type="Gene3D" id="3.40.50.720">
    <property type="entry name" value="NAD(P)-binding Rossmann-like Domain"/>
    <property type="match status" value="1"/>
</dbReference>
<dbReference type="PANTHER" id="PTHR43362:SF1">
    <property type="entry name" value="MANNITOL DEHYDROGENASE 2-RELATED"/>
    <property type="match status" value="1"/>
</dbReference>
<dbReference type="InterPro" id="IPR050988">
    <property type="entry name" value="Mannitol_DH/Oxidoreductase"/>
</dbReference>
<evidence type="ECO:0000256" key="2">
    <source>
        <dbReference type="ARBA" id="ARBA00012939"/>
    </source>
</evidence>
<gene>
    <name evidence="9" type="ORF">GCM10007304_12490</name>
</gene>
<sequence length="493" mass="54252">MTELRRDTLAELSPTVSVPTYRAERPCGIVHFGVGGFHRAHQAMYVDRLLAAGHGDWAECGVGVLPGDARMRDVLRAQDNLYTLVTVDPDGRRNARVVGSITRYVFAPDDPRAVIELLASPTTRIVSLTITEAGYGVDDTTGEFDPRDDDVLHDLTSISPPTSVFGYLTAALALRRSRGMAPFTVMSCDNITHNGSVARTALTSFAWHHDPELASWIDENVAFPSSMVDRITPATTPGVVDDLRVEFGVEDEWPVRSESFAQWVLEDSFSDGRPPFEDVGVQVVDDVLPYEHMKLRLLNASHQVMSYLGVLAGHTHVHDVMADPELSAFVESYMRREAAPTLGPVPGIDVSEYIDQLQERFSSSALRDTLERQIVDASTRMAKFVVPVLRDRLSHNQSIDHIALVLAAWCDVYDRASVPMVDSDADHLRRLSWADHDNPGAFLDNRAVFGELATSPRLRGAYQRAKRLLQDLGPRGAAGAVAIASAGERTRVS</sequence>
<dbReference type="Proteomes" id="UP000654257">
    <property type="component" value="Unassembled WGS sequence"/>
</dbReference>
<dbReference type="EMBL" id="BMCU01000001">
    <property type="protein sequence ID" value="GGG00057.1"/>
    <property type="molecule type" value="Genomic_DNA"/>
</dbReference>
<comment type="similarity">
    <text evidence="1">Belongs to the mannitol dehydrogenase family.</text>
</comment>
<reference evidence="9" key="2">
    <citation type="submission" date="2020-09" db="EMBL/GenBank/DDBJ databases">
        <authorList>
            <person name="Sun Q."/>
            <person name="Sedlacek I."/>
        </authorList>
    </citation>
    <scope>NUCLEOTIDE SEQUENCE</scope>
    <source>
        <strain evidence="9">CCM 7905</strain>
    </source>
</reference>
<dbReference type="Pfam" id="PF08125">
    <property type="entry name" value="Mannitol_dh_C"/>
    <property type="match status" value="1"/>
</dbReference>
<accession>A0A917FRP8</accession>
<dbReference type="InterPro" id="IPR036291">
    <property type="entry name" value="NAD(P)-bd_dom_sf"/>
</dbReference>